<evidence type="ECO:0000313" key="1">
    <source>
        <dbReference type="EMBL" id="RTQ96044.1"/>
    </source>
</evidence>
<dbReference type="EMBL" id="RXNR01000003">
    <property type="protein sequence ID" value="RTQ96044.1"/>
    <property type="molecule type" value="Genomic_DNA"/>
</dbReference>
<keyword evidence="2" id="KW-1185">Reference proteome</keyword>
<organism evidence="1 2">
    <name type="scientific">Lysinibacillus telephonicus</name>
    <dbReference type="NCBI Taxonomy" id="1714840"/>
    <lineage>
        <taxon>Bacteria</taxon>
        <taxon>Bacillati</taxon>
        <taxon>Bacillota</taxon>
        <taxon>Bacilli</taxon>
        <taxon>Bacillales</taxon>
        <taxon>Bacillaceae</taxon>
        <taxon>Lysinibacillus</taxon>
    </lineage>
</organism>
<proteinExistence type="predicted"/>
<dbReference type="OrthoDB" id="2041058at2"/>
<accession>A0A3S0JSD1</accession>
<protein>
    <recommendedName>
        <fullName evidence="3">GIY-YIG domain-containing protein</fullName>
    </recommendedName>
</protein>
<name>A0A3S0JSD1_9BACI</name>
<comment type="caution">
    <text evidence="1">The sequence shown here is derived from an EMBL/GenBank/DDBJ whole genome shotgun (WGS) entry which is preliminary data.</text>
</comment>
<reference evidence="1 2" key="1">
    <citation type="submission" date="2018-12" db="EMBL/GenBank/DDBJ databases">
        <authorList>
            <person name="Yu L."/>
        </authorList>
    </citation>
    <scope>NUCLEOTIDE SEQUENCE [LARGE SCALE GENOMIC DNA]</scope>
    <source>
        <strain evidence="1 2">S5H2222</strain>
    </source>
</reference>
<evidence type="ECO:0000313" key="2">
    <source>
        <dbReference type="Proteomes" id="UP000276349"/>
    </source>
</evidence>
<gene>
    <name evidence="1" type="ORF">EKG35_01365</name>
</gene>
<dbReference type="Proteomes" id="UP000276349">
    <property type="component" value="Unassembled WGS sequence"/>
</dbReference>
<dbReference type="RefSeq" id="WP_126292518.1">
    <property type="nucleotide sequence ID" value="NZ_CP155468.1"/>
</dbReference>
<sequence>MYVKIGDREFSFYRVDLDILKTGIQDIFSHFDKKTIRELLLQPRYKNIKDIFESNYKQFLDYPAGEVLFTLKKNKDPVYKLFLNNYGDLVYSQFVVKGNESLLNKSGLYMITVDEELVFAGVCANSFKLRFNQHIGNISPKCCYKDGTATHCHVNAKITESLPKGKVYFKICPMKNMDETKKVKNAIINRFEPIWNLRFGREELYS</sequence>
<evidence type="ECO:0008006" key="3">
    <source>
        <dbReference type="Google" id="ProtNLM"/>
    </source>
</evidence>
<dbReference type="AlphaFoldDB" id="A0A3S0JSD1"/>